<dbReference type="GO" id="GO:0004129">
    <property type="term" value="F:cytochrome-c oxidase activity"/>
    <property type="evidence" value="ECO:0007669"/>
    <property type="project" value="InterPro"/>
</dbReference>
<dbReference type="EMBL" id="AM292218">
    <property type="protein sequence ID" value="CAL23354.2"/>
    <property type="molecule type" value="Genomic_DNA"/>
</dbReference>
<evidence type="ECO:0000256" key="6">
    <source>
        <dbReference type="ARBA" id="ARBA00022989"/>
    </source>
</evidence>
<dbReference type="AlphaFoldDB" id="A7M801"/>
<organism evidence="11">
    <name type="scientific">Ciona intestinalis</name>
    <name type="common">Transparent sea squirt</name>
    <name type="synonym">Ascidia intestinalis</name>
    <dbReference type="NCBI Taxonomy" id="7719"/>
    <lineage>
        <taxon>Eukaryota</taxon>
        <taxon>Metazoa</taxon>
        <taxon>Chordata</taxon>
        <taxon>Tunicata</taxon>
        <taxon>Ascidiacea</taxon>
        <taxon>Phlebobranchia</taxon>
        <taxon>Cionidae</taxon>
        <taxon>Ciona</taxon>
    </lineage>
</organism>
<comment type="subcellular location">
    <subcellularLocation>
        <location evidence="1">Membrane</location>
        <topology evidence="1">Multi-pass membrane protein</topology>
    </subcellularLocation>
</comment>
<feature type="transmembrane region" description="Helical" evidence="9">
    <location>
        <begin position="79"/>
        <end position="102"/>
    </location>
</feature>
<evidence type="ECO:0000313" key="11">
    <source>
        <dbReference type="EMBL" id="CAL23354.2"/>
    </source>
</evidence>
<evidence type="ECO:0000259" key="10">
    <source>
        <dbReference type="PROSITE" id="PS50253"/>
    </source>
</evidence>
<keyword evidence="7 9" id="KW-0472">Membrane</keyword>
<comment type="similarity">
    <text evidence="2 8">Belongs to the cytochrome c oxidase subunit 3 family.</text>
</comment>
<keyword evidence="4 8" id="KW-0812">Transmembrane</keyword>
<evidence type="ECO:0000256" key="5">
    <source>
        <dbReference type="ARBA" id="ARBA00022967"/>
    </source>
</evidence>
<feature type="transmembrane region" description="Helical" evidence="9">
    <location>
        <begin position="159"/>
        <end position="179"/>
    </location>
</feature>
<dbReference type="InterPro" id="IPR024791">
    <property type="entry name" value="Cyt_c/ubiquinol_Oxase_su3"/>
</dbReference>
<dbReference type="Gene3D" id="1.10.287.70">
    <property type="match status" value="1"/>
</dbReference>
<reference evidence="11" key="3">
    <citation type="journal article" date="2015" name="PLoS ONE">
        <title>Morphological Differences between Larvae of the Ciona intestinalis Species Complex: Hints for a Valid Taxonomic Definition of Distinct Species.</title>
        <authorList>
            <person name="Pennati R."/>
            <person name="Ficetola G.F."/>
            <person name="Brunetti R."/>
            <person name="Caicci F."/>
            <person name="Gasparini F."/>
            <person name="Griggio F."/>
            <person name="Sato A."/>
            <person name="Stach T."/>
            <person name="Kaul-Strehlow S."/>
            <person name="Gissi C."/>
            <person name="Manni L."/>
        </authorList>
    </citation>
    <scope>NUCLEOTIDE SEQUENCE</scope>
    <source>
        <tissue evidence="11">Syphon muscle</tissue>
    </source>
</reference>
<feature type="domain" description="Heme-copper oxidase subunit III family profile" evidence="10">
    <location>
        <begin position="4"/>
        <end position="261"/>
    </location>
</feature>
<dbReference type="InterPro" id="IPR013833">
    <property type="entry name" value="Cyt_c_oxidase_su3_a-hlx"/>
</dbReference>
<comment type="function">
    <text evidence="8">Component of the cytochrome c oxidase, the last enzyme in the mitochondrial electron transport chain which drives oxidative phosphorylation. The respiratory chain contains 3 multisubunit complexes succinate dehydrogenase (complex II, CII), ubiquinol-cytochrome c oxidoreductase (cytochrome b-c1 complex, complex III, CIII) and cytochrome c oxidase (complex IV, CIV), that cooperate to transfer electrons derived from NADH and succinate to molecular oxygen, creating an electrochemical gradient over the inner membrane that drives transmembrane transport and the ATP synthase. Cytochrome c oxidase is the component of the respiratory chain that catalyzes the reduction of oxygen to water. Electrons originating from reduced cytochrome c in the intermembrane space (IMS) are transferred via the dinuclear copper A center (CU(A)) of subunit 2 and heme A of subunit 1 to the active site in subunit 1, a binuclear center (BNC) formed by heme A3 and copper B (CU(B)). The BNC reduces molecular oxygen to 2 water molecules using 4 electrons from cytochrome c in the IMS and 4 protons from the mitochondrial matrix.</text>
</comment>
<dbReference type="InterPro" id="IPR035973">
    <property type="entry name" value="Cyt_c_oxidase_su3-like_sf"/>
</dbReference>
<reference evidence="11" key="2">
    <citation type="journal article" date="2015" name="J. Zool. Syst. Evol. Res.">
        <title>Morphological evidence that the molecularly determined Ciona robusta type A and type B are different species: Ciona robusta and Ciona robusta.</title>
        <authorList>
            <person name="Brunetti R."/>
            <person name="Gissi C."/>
            <person name="Pennati R."/>
            <person name="Caicci F."/>
            <person name="Gasparini F."/>
            <person name="Manni L."/>
        </authorList>
    </citation>
    <scope>NUCLEOTIDE SEQUENCE</scope>
    <source>
        <tissue evidence="11">Syphon muscle</tissue>
    </source>
</reference>
<geneLocation type="mitochondrion" evidence="11"/>
<dbReference type="InterPro" id="IPR000298">
    <property type="entry name" value="Cyt_c_oxidase-like_su3"/>
</dbReference>
<evidence type="ECO:0000256" key="9">
    <source>
        <dbReference type="SAM" id="Phobius"/>
    </source>
</evidence>
<feature type="transmembrane region" description="Helical" evidence="9">
    <location>
        <begin position="191"/>
        <end position="217"/>
    </location>
</feature>
<feature type="transmembrane region" description="Helical" evidence="9">
    <location>
        <begin position="39"/>
        <end position="58"/>
    </location>
</feature>
<reference evidence="11" key="1">
    <citation type="journal article" date="2007" name="Trends Genet.">
        <title>Mitogenomics reveals two cryptic species in Ciona intestinalis.</title>
        <authorList>
            <person name="Iannelli F."/>
            <person name="Pesole G."/>
            <person name="Sordino P."/>
            <person name="Gissi C."/>
        </authorList>
    </citation>
    <scope>NUCLEOTIDE SEQUENCE</scope>
    <source>
        <tissue evidence="11">Syphon muscle</tissue>
    </source>
</reference>
<evidence type="ECO:0000256" key="7">
    <source>
        <dbReference type="ARBA" id="ARBA00023136"/>
    </source>
</evidence>
<keyword evidence="8 11" id="KW-0496">Mitochondrion</keyword>
<dbReference type="GO" id="GO:0016020">
    <property type="term" value="C:membrane"/>
    <property type="evidence" value="ECO:0007669"/>
    <property type="project" value="UniProtKB-SubCell"/>
</dbReference>
<accession>A7M801</accession>
<evidence type="ECO:0000256" key="4">
    <source>
        <dbReference type="ARBA" id="ARBA00022692"/>
    </source>
</evidence>
<feature type="transmembrane region" description="Helical" evidence="9">
    <location>
        <begin position="16"/>
        <end position="33"/>
    </location>
</feature>
<evidence type="ECO:0000256" key="1">
    <source>
        <dbReference type="ARBA" id="ARBA00004141"/>
    </source>
</evidence>
<protein>
    <recommendedName>
        <fullName evidence="3 8">Cytochrome c oxidase subunit 3</fullName>
    </recommendedName>
</protein>
<dbReference type="PROSITE" id="PS50253">
    <property type="entry name" value="COX3"/>
    <property type="match status" value="1"/>
</dbReference>
<keyword evidence="6 9" id="KW-1133">Transmembrane helix</keyword>
<evidence type="ECO:0000256" key="3">
    <source>
        <dbReference type="ARBA" id="ARBA00015944"/>
    </source>
</evidence>
<dbReference type="GO" id="GO:0019646">
    <property type="term" value="P:aerobic electron transport chain"/>
    <property type="evidence" value="ECO:0007669"/>
    <property type="project" value="InterPro"/>
</dbReference>
<sequence>MTVRFTPFHLVDGSPWPLLSALGAFGVVGGLMSMMHQHLFGTLFFYGGLIFLLASLWWRDVDRESSLLGFHTKGVQKNMYSGMIWFIMSEVFFFLGFFWTFFHSGLNSVIDLGMEWPPFGVMVLNPYGVPLLNTAVLISSGITVTCSHYSLLISDFNSCSIWLANTVFLGVLFTGLQYMEYLESSFGMNDSVYGSIFFMATGFHGFHVIIGSIFLFISFLRILSGKLSPNRHVGFECAIWYWHFVDVVWIFLYACIYGWGSL</sequence>
<dbReference type="PANTHER" id="PTHR11403">
    <property type="entry name" value="CYTOCHROME C OXIDASE SUBUNIT III"/>
    <property type="match status" value="1"/>
</dbReference>
<keyword evidence="5" id="KW-1278">Translocase</keyword>
<gene>
    <name evidence="11" type="primary">cox3</name>
</gene>
<dbReference type="Pfam" id="PF00510">
    <property type="entry name" value="COX3"/>
    <property type="match status" value="1"/>
</dbReference>
<dbReference type="InterPro" id="IPR033945">
    <property type="entry name" value="Cyt_c_oxase_su3_dom"/>
</dbReference>
<evidence type="ECO:0000256" key="8">
    <source>
        <dbReference type="RuleBase" id="RU003375"/>
    </source>
</evidence>
<name>A7M801_CIOIN</name>
<proteinExistence type="inferred from homology"/>
<dbReference type="SUPFAM" id="SSF81452">
    <property type="entry name" value="Cytochrome c oxidase subunit III-like"/>
    <property type="match status" value="1"/>
</dbReference>
<dbReference type="FunFam" id="1.20.120.80:FF:000003">
    <property type="entry name" value="Cytochrome c oxidase subunit 3"/>
    <property type="match status" value="1"/>
</dbReference>
<feature type="transmembrane region" description="Helical" evidence="9">
    <location>
        <begin position="238"/>
        <end position="259"/>
    </location>
</feature>
<dbReference type="Gene3D" id="1.20.120.80">
    <property type="entry name" value="Cytochrome c oxidase, subunit III, four-helix bundle"/>
    <property type="match status" value="1"/>
</dbReference>
<evidence type="ECO:0000256" key="2">
    <source>
        <dbReference type="ARBA" id="ARBA00010581"/>
    </source>
</evidence>
<dbReference type="OrthoDB" id="10050457at2759"/>
<dbReference type="PANTHER" id="PTHR11403:SF7">
    <property type="entry name" value="CYTOCHROME C OXIDASE SUBUNIT 3"/>
    <property type="match status" value="1"/>
</dbReference>
<dbReference type="CDD" id="cd01665">
    <property type="entry name" value="Cyt_c_Oxidase_III"/>
    <property type="match status" value="1"/>
</dbReference>